<organism evidence="2 3">
    <name type="scientific">Mycolicibacterium brumae</name>
    <dbReference type="NCBI Taxonomy" id="85968"/>
    <lineage>
        <taxon>Bacteria</taxon>
        <taxon>Bacillati</taxon>
        <taxon>Actinomycetota</taxon>
        <taxon>Actinomycetes</taxon>
        <taxon>Mycobacteriales</taxon>
        <taxon>Mycobacteriaceae</taxon>
        <taxon>Mycolicibacterium</taxon>
    </lineage>
</organism>
<comment type="caution">
    <text evidence="2">The sequence shown here is derived from an EMBL/GenBank/DDBJ whole genome shotgun (WGS) entry which is preliminary data.</text>
</comment>
<feature type="transmembrane region" description="Helical" evidence="1">
    <location>
        <begin position="56"/>
        <end position="77"/>
    </location>
</feature>
<sequence length="87" mass="9124">MTEPGRTARRARVLIGAAALFAVLGVWSWLAAQRTVAVNPVVEGAPATESVVFDPSLVTLFLMAVTAAGVCAVLGVARLRRSIDTYP</sequence>
<keyword evidence="1" id="KW-0812">Transmembrane</keyword>
<dbReference type="EMBL" id="PDCN02000001">
    <property type="protein sequence ID" value="PIB77524.1"/>
    <property type="molecule type" value="Genomic_DNA"/>
</dbReference>
<accession>A0A2G5PHR2</accession>
<dbReference type="OrthoDB" id="4764834at2"/>
<keyword evidence="3" id="KW-1185">Reference proteome</keyword>
<gene>
    <name evidence="2" type="ORF">CQY22_000720</name>
</gene>
<protein>
    <submittedName>
        <fullName evidence="2">Uncharacterized protein</fullName>
    </submittedName>
</protein>
<evidence type="ECO:0000256" key="1">
    <source>
        <dbReference type="SAM" id="Phobius"/>
    </source>
</evidence>
<dbReference type="STRING" id="85968.GCA_900073015_01703"/>
<dbReference type="RefSeq" id="WP_090588571.1">
    <property type="nucleotide sequence ID" value="NZ_CP104302.1"/>
</dbReference>
<evidence type="ECO:0000313" key="2">
    <source>
        <dbReference type="EMBL" id="PIB77524.1"/>
    </source>
</evidence>
<keyword evidence="1" id="KW-1133">Transmembrane helix</keyword>
<dbReference type="AlphaFoldDB" id="A0A2G5PHR2"/>
<reference evidence="2 3" key="1">
    <citation type="journal article" date="2017" name="Infect. Genet. Evol.">
        <title>The new phylogeny of the genus Mycobacterium: The old and the news.</title>
        <authorList>
            <person name="Tortoli E."/>
            <person name="Fedrizzi T."/>
            <person name="Meehan C.J."/>
            <person name="Trovato A."/>
            <person name="Grottola A."/>
            <person name="Giacobazzi E."/>
            <person name="Serpini G.F."/>
            <person name="Tagliazucchi S."/>
            <person name="Fabio A."/>
            <person name="Bettua C."/>
            <person name="Bertorelli R."/>
            <person name="Frascaro F."/>
            <person name="De Sanctis V."/>
            <person name="Pecorari M."/>
            <person name="Jousson O."/>
            <person name="Segata N."/>
            <person name="Cirillo D.M."/>
        </authorList>
    </citation>
    <scope>NUCLEOTIDE SEQUENCE [LARGE SCALE GENOMIC DNA]</scope>
    <source>
        <strain evidence="2 3">CIP1034565</strain>
    </source>
</reference>
<evidence type="ECO:0000313" key="3">
    <source>
        <dbReference type="Proteomes" id="UP000230551"/>
    </source>
</evidence>
<keyword evidence="1" id="KW-0472">Membrane</keyword>
<name>A0A2G5PHR2_9MYCO</name>
<dbReference type="Proteomes" id="UP000230551">
    <property type="component" value="Unassembled WGS sequence"/>
</dbReference>
<proteinExistence type="predicted"/>